<dbReference type="EMBL" id="CAJJDP010000082">
    <property type="protein sequence ID" value="CAD8184613.1"/>
    <property type="molecule type" value="Genomic_DNA"/>
</dbReference>
<proteinExistence type="predicted"/>
<evidence type="ECO:0000313" key="1">
    <source>
        <dbReference type="EMBL" id="CAD8184611.1"/>
    </source>
</evidence>
<dbReference type="EMBL" id="CAJJDP010000082">
    <property type="protein sequence ID" value="CAD8184611.1"/>
    <property type="molecule type" value="Genomic_DNA"/>
</dbReference>
<keyword evidence="3" id="KW-1185">Reference proteome</keyword>
<accession>A0A8S1W6N2</accession>
<gene>
    <name evidence="1" type="ORF">POCTA_138.1.T0830184</name>
    <name evidence="2" type="ORF">POCTA_138.1.T0830185</name>
</gene>
<organism evidence="2 3">
    <name type="scientific">Paramecium octaurelia</name>
    <dbReference type="NCBI Taxonomy" id="43137"/>
    <lineage>
        <taxon>Eukaryota</taxon>
        <taxon>Sar</taxon>
        <taxon>Alveolata</taxon>
        <taxon>Ciliophora</taxon>
        <taxon>Intramacronucleata</taxon>
        <taxon>Oligohymenophorea</taxon>
        <taxon>Peniculida</taxon>
        <taxon>Parameciidae</taxon>
        <taxon>Paramecium</taxon>
    </lineage>
</organism>
<protein>
    <submittedName>
        <fullName evidence="2">Uncharacterized protein</fullName>
    </submittedName>
</protein>
<dbReference type="Proteomes" id="UP000683925">
    <property type="component" value="Unassembled WGS sequence"/>
</dbReference>
<name>A0A8S1W6N2_PAROT</name>
<sequence>MFHKFKLPPFLSTSFKTFNQKGQQVKILNSVIFDKIFIFIIYNFLQLRNKTLYAITIIRNKLYFNRILNYYFQLRNSNISYQQQSHTKERISSFKTQTKENKTKEIQIQLDYFKNVLDQIMDFKNTVENTFEKFIVKKKPKFIQFKSKITFIRMCINLAELLRCSQIIL</sequence>
<evidence type="ECO:0000313" key="2">
    <source>
        <dbReference type="EMBL" id="CAD8184613.1"/>
    </source>
</evidence>
<reference evidence="2" key="1">
    <citation type="submission" date="2021-01" db="EMBL/GenBank/DDBJ databases">
        <authorList>
            <consortium name="Genoscope - CEA"/>
            <person name="William W."/>
        </authorList>
    </citation>
    <scope>NUCLEOTIDE SEQUENCE</scope>
</reference>
<evidence type="ECO:0000313" key="3">
    <source>
        <dbReference type="Proteomes" id="UP000683925"/>
    </source>
</evidence>
<comment type="caution">
    <text evidence="2">The sequence shown here is derived from an EMBL/GenBank/DDBJ whole genome shotgun (WGS) entry which is preliminary data.</text>
</comment>
<dbReference type="AlphaFoldDB" id="A0A8S1W6N2"/>